<gene>
    <name evidence="2" type="ORF">TCLT_LOCUS6817</name>
</gene>
<dbReference type="InterPro" id="IPR050645">
    <property type="entry name" value="Histidine_acid_phosphatase"/>
</dbReference>
<dbReference type="PANTHER" id="PTHR11567:SF25">
    <property type="entry name" value="PROTEIN FRA10AC1"/>
    <property type="match status" value="1"/>
</dbReference>
<dbReference type="GO" id="GO:0016791">
    <property type="term" value="F:phosphatase activity"/>
    <property type="evidence" value="ECO:0007669"/>
    <property type="project" value="TreeGrafter"/>
</dbReference>
<reference evidence="4" key="1">
    <citation type="submission" date="2017-02" db="UniProtKB">
        <authorList>
            <consortium name="WormBaseParasite"/>
        </authorList>
    </citation>
    <scope>IDENTIFICATION</scope>
</reference>
<dbReference type="PANTHER" id="PTHR11567">
    <property type="entry name" value="ACID PHOSPHATASE-RELATED"/>
    <property type="match status" value="1"/>
</dbReference>
<feature type="region of interest" description="Disordered" evidence="1">
    <location>
        <begin position="231"/>
        <end position="286"/>
    </location>
</feature>
<feature type="compositionally biased region" description="Basic residues" evidence="1">
    <location>
        <begin position="231"/>
        <end position="250"/>
    </location>
</feature>
<dbReference type="AlphaFoldDB" id="A0A0N5D1T8"/>
<evidence type="ECO:0000256" key="1">
    <source>
        <dbReference type="SAM" id="MobiDB-lite"/>
    </source>
</evidence>
<name>A0A0N5D1T8_THECL</name>
<proteinExistence type="predicted"/>
<dbReference type="WBParaSite" id="TCLT_0000682801-mRNA-1">
    <property type="protein sequence ID" value="TCLT_0000682801-mRNA-1"/>
    <property type="gene ID" value="TCLT_0000682801"/>
</dbReference>
<feature type="compositionally biased region" description="Basic and acidic residues" evidence="1">
    <location>
        <begin position="251"/>
        <end position="263"/>
    </location>
</feature>
<sequence>MSKQNPSIDYEDLESEFDHADETETAIDAAAERKRRLERGDELWKKPHLEKVASNRGKARNLFDDEHSRVEKHKRRLMTLDVYSRHKELINQYYLFYPGATSILQRDTSRDRTDYDVLKSNHRFLWNDEELAKAAEKSWEARLAKRYYDKLFKEYCIADLSHYKKNKYPLKIAMRWRIEKEVKSGKGQFECGNKKCMEKENLTSWENNLKKNALVKLRLCPNCSSMLNYHSQKKKLEKKSKYRPKRLCQKKRQEETKSPEEKTLLQMEGPVPTEEHCEENKKEDPEVLSKNLIEIWKKPAEEHNSEKADEQELDAFLDDMLL</sequence>
<dbReference type="STRING" id="103827.A0A0N5D1T8"/>
<organism evidence="4">
    <name type="scientific">Thelazia callipaeda</name>
    <name type="common">Oriental eyeworm</name>
    <name type="synonym">Parasitic nematode</name>
    <dbReference type="NCBI Taxonomy" id="103827"/>
    <lineage>
        <taxon>Eukaryota</taxon>
        <taxon>Metazoa</taxon>
        <taxon>Ecdysozoa</taxon>
        <taxon>Nematoda</taxon>
        <taxon>Chromadorea</taxon>
        <taxon>Rhabditida</taxon>
        <taxon>Spirurina</taxon>
        <taxon>Spiruromorpha</taxon>
        <taxon>Thelazioidea</taxon>
        <taxon>Thelaziidae</taxon>
        <taxon>Thelazia</taxon>
    </lineage>
</organism>
<dbReference type="OMA" id="EYFQDMF"/>
<keyword evidence="3" id="KW-1185">Reference proteome</keyword>
<evidence type="ECO:0000313" key="3">
    <source>
        <dbReference type="Proteomes" id="UP000276776"/>
    </source>
</evidence>
<evidence type="ECO:0000313" key="2">
    <source>
        <dbReference type="EMBL" id="VDN04212.1"/>
    </source>
</evidence>
<evidence type="ECO:0000313" key="4">
    <source>
        <dbReference type="WBParaSite" id="TCLT_0000682801-mRNA-1"/>
    </source>
</evidence>
<dbReference type="InterPro" id="IPR019129">
    <property type="entry name" value="Folate-sensitive_fs_Fra10Ac1"/>
</dbReference>
<dbReference type="Proteomes" id="UP000276776">
    <property type="component" value="Unassembled WGS sequence"/>
</dbReference>
<dbReference type="Pfam" id="PF09725">
    <property type="entry name" value="Fra10Ac1"/>
    <property type="match status" value="1"/>
</dbReference>
<accession>A0A0N5D1T8</accession>
<dbReference type="EMBL" id="UYYF01004447">
    <property type="protein sequence ID" value="VDN04212.1"/>
    <property type="molecule type" value="Genomic_DNA"/>
</dbReference>
<protein>
    <submittedName>
        <fullName evidence="4">Protein FRA10AC1 homolog</fullName>
    </submittedName>
</protein>
<reference evidence="2 3" key="2">
    <citation type="submission" date="2018-11" db="EMBL/GenBank/DDBJ databases">
        <authorList>
            <consortium name="Pathogen Informatics"/>
        </authorList>
    </citation>
    <scope>NUCLEOTIDE SEQUENCE [LARGE SCALE GENOMIC DNA]</scope>
</reference>
<feature type="compositionally biased region" description="Basic and acidic residues" evidence="1">
    <location>
        <begin position="273"/>
        <end position="286"/>
    </location>
</feature>
<dbReference type="OrthoDB" id="197967at2759"/>